<dbReference type="PANTHER" id="PTHR33021">
    <property type="entry name" value="BLUE COPPER PROTEIN"/>
    <property type="match status" value="1"/>
</dbReference>
<dbReference type="GeneID" id="105050007"/>
<name>A0A6I9RKJ4_ELAGV</name>
<dbReference type="Gene3D" id="2.60.40.420">
    <property type="entry name" value="Cupredoxins - blue copper proteins"/>
    <property type="match status" value="1"/>
</dbReference>
<dbReference type="Pfam" id="PF02298">
    <property type="entry name" value="Cu_bind_like"/>
    <property type="match status" value="1"/>
</dbReference>
<evidence type="ECO:0000313" key="4">
    <source>
        <dbReference type="Proteomes" id="UP000504607"/>
    </source>
</evidence>
<dbReference type="GO" id="GO:0009055">
    <property type="term" value="F:electron transfer activity"/>
    <property type="evidence" value="ECO:0007669"/>
    <property type="project" value="InterPro"/>
</dbReference>
<keyword evidence="1" id="KW-1015">Disulfide bond</keyword>
<organism evidence="4 5">
    <name type="scientific">Elaeis guineensis var. tenera</name>
    <name type="common">Oil palm</name>
    <dbReference type="NCBI Taxonomy" id="51953"/>
    <lineage>
        <taxon>Eukaryota</taxon>
        <taxon>Viridiplantae</taxon>
        <taxon>Streptophyta</taxon>
        <taxon>Embryophyta</taxon>
        <taxon>Tracheophyta</taxon>
        <taxon>Spermatophyta</taxon>
        <taxon>Magnoliopsida</taxon>
        <taxon>Liliopsida</taxon>
        <taxon>Arecaceae</taxon>
        <taxon>Arecoideae</taxon>
        <taxon>Cocoseae</taxon>
        <taxon>Elaeidinae</taxon>
        <taxon>Elaeis</taxon>
    </lineage>
</organism>
<evidence type="ECO:0000256" key="2">
    <source>
        <dbReference type="ARBA" id="ARBA00023180"/>
    </source>
</evidence>
<protein>
    <submittedName>
        <fullName evidence="5">Chemocyanin</fullName>
    </submittedName>
</protein>
<keyword evidence="2" id="KW-0325">Glycoprotein</keyword>
<dbReference type="GO" id="GO:0005886">
    <property type="term" value="C:plasma membrane"/>
    <property type="evidence" value="ECO:0007669"/>
    <property type="project" value="TreeGrafter"/>
</dbReference>
<dbReference type="InterPro" id="IPR039391">
    <property type="entry name" value="Phytocyanin-like"/>
</dbReference>
<dbReference type="InParanoid" id="A0A6I9RKJ4"/>
<dbReference type="AlphaFoldDB" id="A0A6I9RKJ4"/>
<dbReference type="SUPFAM" id="SSF49503">
    <property type="entry name" value="Cupredoxins"/>
    <property type="match status" value="1"/>
</dbReference>
<dbReference type="CDD" id="cd04216">
    <property type="entry name" value="Phytocyanin"/>
    <property type="match status" value="1"/>
</dbReference>
<evidence type="ECO:0000256" key="1">
    <source>
        <dbReference type="ARBA" id="ARBA00023157"/>
    </source>
</evidence>
<reference evidence="5" key="1">
    <citation type="submission" date="2025-08" db="UniProtKB">
        <authorList>
            <consortium name="RefSeq"/>
        </authorList>
    </citation>
    <scope>IDENTIFICATION</scope>
</reference>
<dbReference type="KEGG" id="egu:105050007"/>
<dbReference type="PROSITE" id="PS51485">
    <property type="entry name" value="PHYTOCYANIN"/>
    <property type="match status" value="1"/>
</dbReference>
<keyword evidence="4" id="KW-1185">Reference proteome</keyword>
<sequence>MAALLWHHVTIAIAAGVVVLTTLGNGGGGIRTCGATQGVHHVVGDDPGWDAKSDIAAWAVNRIFRVGDSIWFAYSTAEESIAELQSREEFESCDLRNPIRMFTEGLNKVSLDVEGSRYFTSSNPNNCKNGLKLHVEVQPQALAGGQIASTAQKEKMDDATQEVAEGPKPSGSNCDHGSSLMWFGSALIYFLCFQRL</sequence>
<gene>
    <name evidence="5" type="primary">LOC105050007</name>
</gene>
<dbReference type="InterPro" id="IPR003245">
    <property type="entry name" value="Phytocyanin_dom"/>
</dbReference>
<accession>A0A6I9RKJ4</accession>
<dbReference type="OrthoDB" id="1896188at2759"/>
<evidence type="ECO:0000313" key="5">
    <source>
        <dbReference type="RefSeq" id="XP_010928149.1"/>
    </source>
</evidence>
<dbReference type="InterPro" id="IPR008972">
    <property type="entry name" value="Cupredoxin"/>
</dbReference>
<feature type="domain" description="Phytocyanin" evidence="3">
    <location>
        <begin position="39"/>
        <end position="139"/>
    </location>
</feature>
<dbReference type="Proteomes" id="UP000504607">
    <property type="component" value="Chromosome 8"/>
</dbReference>
<proteinExistence type="predicted"/>
<dbReference type="PANTHER" id="PTHR33021:SF31">
    <property type="entry name" value="OS02G0720100 PROTEIN"/>
    <property type="match status" value="1"/>
</dbReference>
<dbReference type="FunFam" id="2.60.40.420:FF:000034">
    <property type="entry name" value="Cupredoxin superfamily protein"/>
    <property type="match status" value="1"/>
</dbReference>
<evidence type="ECO:0000259" key="3">
    <source>
        <dbReference type="PROSITE" id="PS51485"/>
    </source>
</evidence>
<dbReference type="RefSeq" id="XP_010928149.1">
    <property type="nucleotide sequence ID" value="XM_010929847.3"/>
</dbReference>